<proteinExistence type="predicted"/>
<gene>
    <name evidence="1" type="ORF">C24_LOCUS14533</name>
</gene>
<accession>A0A5S9XJ29</accession>
<dbReference type="EMBL" id="CACSHJ010000089">
    <property type="protein sequence ID" value="CAA0384343.1"/>
    <property type="molecule type" value="Genomic_DNA"/>
</dbReference>
<name>A0A5S9XJ29_ARATH</name>
<protein>
    <submittedName>
        <fullName evidence="1">Uncharacterized protein</fullName>
    </submittedName>
</protein>
<organism evidence="1 2">
    <name type="scientific">Arabidopsis thaliana</name>
    <name type="common">Mouse-ear cress</name>
    <dbReference type="NCBI Taxonomy" id="3702"/>
    <lineage>
        <taxon>Eukaryota</taxon>
        <taxon>Viridiplantae</taxon>
        <taxon>Streptophyta</taxon>
        <taxon>Embryophyta</taxon>
        <taxon>Tracheophyta</taxon>
        <taxon>Spermatophyta</taxon>
        <taxon>Magnoliopsida</taxon>
        <taxon>eudicotyledons</taxon>
        <taxon>Gunneridae</taxon>
        <taxon>Pentapetalae</taxon>
        <taxon>rosids</taxon>
        <taxon>malvids</taxon>
        <taxon>Brassicales</taxon>
        <taxon>Brassicaceae</taxon>
        <taxon>Camelineae</taxon>
        <taxon>Arabidopsis</taxon>
    </lineage>
</organism>
<reference evidence="1 2" key="1">
    <citation type="submission" date="2019-12" db="EMBL/GenBank/DDBJ databases">
        <authorList>
            <person name="Jiao W.-B."/>
            <person name="Schneeberger K."/>
        </authorList>
    </citation>
    <scope>NUCLEOTIDE SEQUENCE [LARGE SCALE GENOMIC DNA]</scope>
    <source>
        <strain evidence="2">cv. C24</strain>
    </source>
</reference>
<dbReference type="ExpressionAtlas" id="A0A5S9XJ29">
    <property type="expression patterns" value="baseline and differential"/>
</dbReference>
<evidence type="ECO:0000313" key="1">
    <source>
        <dbReference type="EMBL" id="CAA0384343.1"/>
    </source>
</evidence>
<sequence length="61" mass="6744">MMFEILCSPKGSCPANMSLAGYADIVKLTFFTHGSATTTSFASFSNYKRVVIHQTNITRIH</sequence>
<dbReference type="Proteomes" id="UP000434276">
    <property type="component" value="Unassembled WGS sequence"/>
</dbReference>
<evidence type="ECO:0000313" key="2">
    <source>
        <dbReference type="Proteomes" id="UP000434276"/>
    </source>
</evidence>
<dbReference type="AlphaFoldDB" id="A0A5S9XJ29"/>